<dbReference type="InterPro" id="IPR036390">
    <property type="entry name" value="WH_DNA-bd_sf"/>
</dbReference>
<feature type="compositionally biased region" description="Polar residues" evidence="1">
    <location>
        <begin position="162"/>
        <end position="172"/>
    </location>
</feature>
<dbReference type="AlphaFoldDB" id="A0A1F5ZSQ3"/>
<dbReference type="InterPro" id="IPR036388">
    <property type="entry name" value="WH-like_DNA-bd_sf"/>
</dbReference>
<dbReference type="EMBL" id="MFJL01000026">
    <property type="protein sequence ID" value="OGG15403.1"/>
    <property type="molecule type" value="Genomic_DNA"/>
</dbReference>
<evidence type="ECO:0000313" key="3">
    <source>
        <dbReference type="Proteomes" id="UP000176923"/>
    </source>
</evidence>
<protein>
    <submittedName>
        <fullName evidence="2">Uncharacterized protein</fullName>
    </submittedName>
</protein>
<reference evidence="2 3" key="1">
    <citation type="journal article" date="2016" name="Nat. Commun.">
        <title>Thousands of microbial genomes shed light on interconnected biogeochemical processes in an aquifer system.</title>
        <authorList>
            <person name="Anantharaman K."/>
            <person name="Brown C.T."/>
            <person name="Hug L.A."/>
            <person name="Sharon I."/>
            <person name="Castelle C.J."/>
            <person name="Probst A.J."/>
            <person name="Thomas B.C."/>
            <person name="Singh A."/>
            <person name="Wilkins M.J."/>
            <person name="Karaoz U."/>
            <person name="Brodie E.L."/>
            <person name="Williams K.H."/>
            <person name="Hubbard S.S."/>
            <person name="Banfield J.F."/>
        </authorList>
    </citation>
    <scope>NUCLEOTIDE SEQUENCE [LARGE SCALE GENOMIC DNA]</scope>
</reference>
<evidence type="ECO:0000313" key="2">
    <source>
        <dbReference type="EMBL" id="OGG15403.1"/>
    </source>
</evidence>
<sequence length="264" mass="28767">MADDATVPPLGNSRTSFGDILNKLKDVKVSIPEFLPTQPNPPVQNLPQEPSIPSSPVESPSSASPVPVSPPPIQVEPSKPVEIRPLPASPVPNQSVEPGPKSDSIPADQPSDPSTNADRPDSTKMADPVSESGREESTNPADHPVESSTNVADTIDEPGRLPQTNPADQIGSSDKHAIEDQVKEGIKRNAFEKLNHANQERARRRMIRMNKIVDYVKVKGKVTNKEVRTFLHVSQSAATDYLTELVTKGLLKLEKKARISFYHF</sequence>
<accession>A0A1F5ZSQ3</accession>
<proteinExistence type="predicted"/>
<feature type="region of interest" description="Disordered" evidence="1">
    <location>
        <begin position="32"/>
        <end position="175"/>
    </location>
</feature>
<dbReference type="STRING" id="1798382.A3D77_07740"/>
<name>A0A1F5ZSQ3_9BACT</name>
<gene>
    <name evidence="2" type="ORF">A3D77_07740</name>
</gene>
<evidence type="ECO:0000256" key="1">
    <source>
        <dbReference type="SAM" id="MobiDB-lite"/>
    </source>
</evidence>
<dbReference type="Proteomes" id="UP000176923">
    <property type="component" value="Unassembled WGS sequence"/>
</dbReference>
<comment type="caution">
    <text evidence="2">The sequence shown here is derived from an EMBL/GenBank/DDBJ whole genome shotgun (WGS) entry which is preliminary data.</text>
</comment>
<dbReference type="SUPFAM" id="SSF46785">
    <property type="entry name" value="Winged helix' DNA-binding domain"/>
    <property type="match status" value="1"/>
</dbReference>
<dbReference type="Gene3D" id="1.10.10.10">
    <property type="entry name" value="Winged helix-like DNA-binding domain superfamily/Winged helix DNA-binding domain"/>
    <property type="match status" value="1"/>
</dbReference>
<feature type="compositionally biased region" description="Low complexity" evidence="1">
    <location>
        <begin position="47"/>
        <end position="66"/>
    </location>
</feature>
<organism evidence="2 3">
    <name type="scientific">Candidatus Gottesmanbacteria bacterium RIFCSPHIGHO2_02_FULL_39_11</name>
    <dbReference type="NCBI Taxonomy" id="1798382"/>
    <lineage>
        <taxon>Bacteria</taxon>
        <taxon>Candidatus Gottesmaniibacteriota</taxon>
    </lineage>
</organism>